<keyword evidence="1" id="KW-0862">Zinc</keyword>
<dbReference type="NCBIfam" id="TIGR03897">
    <property type="entry name" value="lanti_2_LanM"/>
    <property type="match status" value="1"/>
</dbReference>
<dbReference type="AlphaFoldDB" id="A0A2W6NIC9"/>
<protein>
    <recommendedName>
        <fullName evidence="4">Lantibiotic biosynthesis protein dehydration domain-containing protein</fullName>
    </recommendedName>
</protein>
<dbReference type="InterPro" id="IPR011009">
    <property type="entry name" value="Kinase-like_dom_sf"/>
</dbReference>
<dbReference type="GO" id="GO:0005975">
    <property type="term" value="P:carbohydrate metabolic process"/>
    <property type="evidence" value="ECO:0007669"/>
    <property type="project" value="InterPro"/>
</dbReference>
<dbReference type="InterPro" id="IPR017146">
    <property type="entry name" value="Lanti_2_LanM"/>
</dbReference>
<dbReference type="InterPro" id="IPR025410">
    <property type="entry name" value="Lant_dehyd"/>
</dbReference>
<feature type="region of interest" description="Disordered" evidence="3">
    <location>
        <begin position="1064"/>
        <end position="1083"/>
    </location>
</feature>
<evidence type="ECO:0000313" key="5">
    <source>
        <dbReference type="EMBL" id="PZT55697.1"/>
    </source>
</evidence>
<dbReference type="InterPro" id="IPR012341">
    <property type="entry name" value="6hp_glycosidase-like_sf"/>
</dbReference>
<comment type="caution">
    <text evidence="5">The sequence shown here is derived from an EMBL/GenBank/DDBJ whole genome shotgun (WGS) entry which is preliminary data.</text>
</comment>
<feature type="compositionally biased region" description="Polar residues" evidence="3">
    <location>
        <begin position="1071"/>
        <end position="1083"/>
    </location>
</feature>
<proteinExistence type="predicted"/>
<dbReference type="Proteomes" id="UP000249204">
    <property type="component" value="Unassembled WGS sequence"/>
</dbReference>
<keyword evidence="1" id="KW-0479">Metal-binding</keyword>
<dbReference type="GO" id="GO:0031179">
    <property type="term" value="P:peptide modification"/>
    <property type="evidence" value="ECO:0007669"/>
    <property type="project" value="InterPro"/>
</dbReference>
<dbReference type="GO" id="GO:0005886">
    <property type="term" value="C:plasma membrane"/>
    <property type="evidence" value="ECO:0007669"/>
    <property type="project" value="TreeGrafter"/>
</dbReference>
<feature type="domain" description="Lantibiotic biosynthesis protein dehydration" evidence="4">
    <location>
        <begin position="217"/>
        <end position="591"/>
    </location>
</feature>
<evidence type="ECO:0000256" key="3">
    <source>
        <dbReference type="SAM" id="MobiDB-lite"/>
    </source>
</evidence>
<dbReference type="SUPFAM" id="SSF158745">
    <property type="entry name" value="LanC-like"/>
    <property type="match status" value="1"/>
</dbReference>
<name>A0A2W6NIC9_9BACL</name>
<dbReference type="SMART" id="SM01260">
    <property type="entry name" value="LANC_like"/>
    <property type="match status" value="1"/>
</dbReference>
<dbReference type="PANTHER" id="PTHR12736">
    <property type="entry name" value="LANC-LIKE PROTEIN"/>
    <property type="match status" value="1"/>
</dbReference>
<dbReference type="EMBL" id="QKWW01000027">
    <property type="protein sequence ID" value="PZT55697.1"/>
    <property type="molecule type" value="Genomic_DNA"/>
</dbReference>
<evidence type="ECO:0000259" key="4">
    <source>
        <dbReference type="Pfam" id="PF13575"/>
    </source>
</evidence>
<dbReference type="InterPro" id="IPR007822">
    <property type="entry name" value="LANC-like"/>
</dbReference>
<dbReference type="Pfam" id="PF13575">
    <property type="entry name" value="DUF4135"/>
    <property type="match status" value="1"/>
</dbReference>
<feature type="binding site" evidence="1">
    <location>
        <position position="982"/>
    </location>
    <ligand>
        <name>Zn(2+)</name>
        <dbReference type="ChEBI" id="CHEBI:29105"/>
    </ligand>
</feature>
<evidence type="ECO:0000256" key="1">
    <source>
        <dbReference type="PIRSR" id="PIRSR607822-1"/>
    </source>
</evidence>
<dbReference type="GO" id="GO:0046872">
    <property type="term" value="F:metal ion binding"/>
    <property type="evidence" value="ECO:0007669"/>
    <property type="project" value="UniProtKB-KW"/>
</dbReference>
<keyword evidence="2" id="KW-0175">Coiled coil</keyword>
<feature type="binding site" evidence="1">
    <location>
        <position position="981"/>
    </location>
    <ligand>
        <name>Zn(2+)</name>
        <dbReference type="ChEBI" id="CHEBI:29105"/>
    </ligand>
</feature>
<evidence type="ECO:0000313" key="6">
    <source>
        <dbReference type="Proteomes" id="UP000249204"/>
    </source>
</evidence>
<feature type="binding site" evidence="1">
    <location>
        <position position="935"/>
    </location>
    <ligand>
        <name>Zn(2+)</name>
        <dbReference type="ChEBI" id="CHEBI:29105"/>
    </ligand>
</feature>
<accession>A0A2W6NIC9</accession>
<dbReference type="PRINTS" id="PR01950">
    <property type="entry name" value="LANCSUPER"/>
</dbReference>
<sequence length="1083" mass="123104">MSSFNSTIAYNALYIQERKLCGPMESNADLSLVIPYWQQLLDFEDEQSFQSHMERHYQIDTSFLRRHFSAGSSGFSKVTSLESAASSWLEYMTHIFDNLLLQQDDETDYKRDMEGTNLSAFPFHSFYEFFLRDLYFDLFRDKSITAKTTISRLAKHNIIQYYLDQLYAVTHKTLMLEINYLRMEGKLKGESPEQRYSAYVTDFLGDHNYLQSLVEEYPVMFRLIAEKNRNLKQFVREIIAHLEQDRSELQQQFGLKETEIVRFMLGSGDAHKQGKTVVILEFACGTKLVYKPRHMGIDETFQQFLQWMNEQAHDGRPLRIVGVLNKHKYGWMEFIPYQACISNEERKRFYYRLGKLLSVLHTMNATDFHYENIIANSDQPVLIDLESLFHHTIIQDHNYTESGAINRALTLIRDSVLSTGIVPTNINREQMFDISGIGGIGEQQSPFQIQTVEGQNTDEIRLVKQFGTLNSGHNSPLSGSDANGENDEIMNYLDDLSDGFRSGYDLFLSQRDEAARQLEAFKDCDIRKILKSTMVYGKLLHLSYHPDFLRNQLDRELLLNRIALSADHLDQQIIRAEIADLLEGDIPYFSATPYGTWIQDSRGQMINGVFVEDGLTRSLQKLSQFSKSDLDQQIQIIKATVSAVYAKEDIKIVQLKNWRVPESEPINLLDKAKIIGDMLIREAIQYKGEQGLEFCWTSMVTKGGRKHFWQYSVTGPGIYDGNPGVALFFAQLWNLTREEVYRDACLATIRPIQMILEELIHPDQINLGAFLGLGGMAYGFAQLSSVLNDPTMKQSADRLLKEIARLLPQDRLYDLIGGSAGALAVIASMLEQNQEDTWLIDIGEQIVKHLIQSAAPMEIGVAWKPGNSPENPYIGFSHGNAGIIFALCRFMPWSGQQAAIHEIVRDAIDYENRFYDESVENWFSEHLNHHSIAWCHGAPGILLSRIEAVRRQVDHGLLERDCQAALATTLDVSLGSNFSLCHGNLGNLDVLLLASHSLNTQQQFLIKEKQSVILNDLFRCSDVIHADINAIGVMNGLASIGYGLLRIAEPQYVPSLLTLELKGPKGAVTPSGDSSRLANAMRQ</sequence>
<organism evidence="5 6">
    <name type="scientific">Paenibacillus silvae</name>
    <dbReference type="NCBI Taxonomy" id="1325358"/>
    <lineage>
        <taxon>Bacteria</taxon>
        <taxon>Bacillati</taxon>
        <taxon>Bacillota</taxon>
        <taxon>Bacilli</taxon>
        <taxon>Bacillales</taxon>
        <taxon>Paenibacillaceae</taxon>
        <taxon>Paenibacillus</taxon>
    </lineage>
</organism>
<dbReference type="PIRSF" id="PIRSF037228">
    <property type="entry name" value="Lant_mod_RumM"/>
    <property type="match status" value="1"/>
</dbReference>
<feature type="coiled-coil region" evidence="2">
    <location>
        <begin position="232"/>
        <end position="259"/>
    </location>
</feature>
<dbReference type="PANTHER" id="PTHR12736:SF7">
    <property type="entry name" value="LANC-LIKE PROTEIN 3"/>
    <property type="match status" value="1"/>
</dbReference>
<dbReference type="SUPFAM" id="SSF56112">
    <property type="entry name" value="Protein kinase-like (PK-like)"/>
    <property type="match status" value="1"/>
</dbReference>
<dbReference type="CDD" id="cd04792">
    <property type="entry name" value="LanM-like"/>
    <property type="match status" value="1"/>
</dbReference>
<dbReference type="Pfam" id="PF05147">
    <property type="entry name" value="LANC_like"/>
    <property type="match status" value="1"/>
</dbReference>
<evidence type="ECO:0000256" key="2">
    <source>
        <dbReference type="SAM" id="Coils"/>
    </source>
</evidence>
<dbReference type="RefSeq" id="WP_111270219.1">
    <property type="nucleotide sequence ID" value="NZ_QKWW01000027.1"/>
</dbReference>
<dbReference type="Gene3D" id="1.50.10.10">
    <property type="match status" value="1"/>
</dbReference>
<gene>
    <name evidence="5" type="ORF">DN757_10660</name>
</gene>
<reference evidence="5 6" key="1">
    <citation type="submission" date="2018-06" db="EMBL/GenBank/DDBJ databases">
        <title>Isolation of heavy metals resistant Paenibacillus silvae NC2 from Gold-Copper mine in ZiJin, China.</title>
        <authorList>
            <person name="Xu J."/>
            <person name="Mazhar H.S."/>
            <person name="Rensing C."/>
        </authorList>
    </citation>
    <scope>NUCLEOTIDE SEQUENCE [LARGE SCALE GENOMIC DNA]</scope>
    <source>
        <strain evidence="5 6">NC2</strain>
    </source>
</reference>